<proteinExistence type="predicted"/>
<evidence type="ECO:0000313" key="3">
    <source>
        <dbReference type="EMBL" id="GLQ17797.1"/>
    </source>
</evidence>
<dbReference type="EMBL" id="BSNI01000002">
    <property type="protein sequence ID" value="GLQ17797.1"/>
    <property type="molecule type" value="Genomic_DNA"/>
</dbReference>
<keyword evidence="2" id="KW-1133">Transmembrane helix</keyword>
<keyword evidence="4" id="KW-1185">Reference proteome</keyword>
<name>A0ABQ5UUZ3_9HYPH</name>
<organism evidence="3 4">
    <name type="scientific">Maritalea porphyrae</name>
    <dbReference type="NCBI Taxonomy" id="880732"/>
    <lineage>
        <taxon>Bacteria</taxon>
        <taxon>Pseudomonadati</taxon>
        <taxon>Pseudomonadota</taxon>
        <taxon>Alphaproteobacteria</taxon>
        <taxon>Hyphomicrobiales</taxon>
        <taxon>Devosiaceae</taxon>
        <taxon>Maritalea</taxon>
    </lineage>
</organism>
<reference evidence="3" key="2">
    <citation type="submission" date="2023-01" db="EMBL/GenBank/DDBJ databases">
        <title>Draft genome sequence of Maritalea porphyrae strain NBRC 107169.</title>
        <authorList>
            <person name="Sun Q."/>
            <person name="Mori K."/>
        </authorList>
    </citation>
    <scope>NUCLEOTIDE SEQUENCE</scope>
    <source>
        <strain evidence="3">NBRC 107169</strain>
    </source>
</reference>
<gene>
    <name evidence="3" type="ORF">GCM10007879_20460</name>
</gene>
<reference evidence="3" key="1">
    <citation type="journal article" date="2014" name="Int. J. Syst. Evol. Microbiol.">
        <title>Complete genome of a new Firmicutes species belonging to the dominant human colonic microbiota ('Ruminococcus bicirculans') reveals two chromosomes and a selective capacity to utilize plant glucans.</title>
        <authorList>
            <consortium name="NISC Comparative Sequencing Program"/>
            <person name="Wegmann U."/>
            <person name="Louis P."/>
            <person name="Goesmann A."/>
            <person name="Henrissat B."/>
            <person name="Duncan S.H."/>
            <person name="Flint H.J."/>
        </authorList>
    </citation>
    <scope>NUCLEOTIDE SEQUENCE</scope>
    <source>
        <strain evidence="3">NBRC 107169</strain>
    </source>
</reference>
<dbReference type="RefSeq" id="WP_284364207.1">
    <property type="nucleotide sequence ID" value="NZ_BSNI01000002.1"/>
</dbReference>
<evidence type="ECO:0000256" key="2">
    <source>
        <dbReference type="SAM" id="Phobius"/>
    </source>
</evidence>
<keyword evidence="2" id="KW-0812">Transmembrane</keyword>
<feature type="transmembrane region" description="Helical" evidence="2">
    <location>
        <begin position="63"/>
        <end position="80"/>
    </location>
</feature>
<feature type="transmembrane region" description="Helical" evidence="2">
    <location>
        <begin position="86"/>
        <end position="104"/>
    </location>
</feature>
<dbReference type="Proteomes" id="UP001161405">
    <property type="component" value="Unassembled WGS sequence"/>
</dbReference>
<feature type="region of interest" description="Disordered" evidence="1">
    <location>
        <begin position="1"/>
        <end position="24"/>
    </location>
</feature>
<comment type="caution">
    <text evidence="3">The sequence shown here is derived from an EMBL/GenBank/DDBJ whole genome shotgun (WGS) entry which is preliminary data.</text>
</comment>
<dbReference type="Pfam" id="PF09527">
    <property type="entry name" value="ATPase_gene1"/>
    <property type="match status" value="1"/>
</dbReference>
<protein>
    <submittedName>
        <fullName evidence="3">ATP synthase protein I</fullName>
    </submittedName>
</protein>
<sequence length="132" mass="13815">MSNSTKSTSDKKASTSIGSRSEDTRALAEKINLAKKDAGIGNEKKSESHLTGHARAVRLGTEFIAAILVGFGIGYFADLIFGSSPWIMLVMVLVGFAAGVLNVVRSANEMNAAVVITPDMDLGPEDDDVGNG</sequence>
<accession>A0ABQ5UUZ3</accession>
<evidence type="ECO:0000313" key="4">
    <source>
        <dbReference type="Proteomes" id="UP001161405"/>
    </source>
</evidence>
<evidence type="ECO:0000256" key="1">
    <source>
        <dbReference type="SAM" id="MobiDB-lite"/>
    </source>
</evidence>
<keyword evidence="2" id="KW-0472">Membrane</keyword>
<dbReference type="InterPro" id="IPR032820">
    <property type="entry name" value="ATPase_put"/>
</dbReference>